<feature type="binding site" evidence="3">
    <location>
        <position position="106"/>
    </location>
    <ligand>
        <name>Mg(2+)</name>
        <dbReference type="ChEBI" id="CHEBI:18420"/>
    </ligand>
</feature>
<reference evidence="6" key="1">
    <citation type="submission" date="2021-01" db="EMBL/GenBank/DDBJ databases">
        <title>Whole genome shotgun sequence of Sphaerisporangium rufum NBRC 109079.</title>
        <authorList>
            <person name="Komaki H."/>
            <person name="Tamura T."/>
        </authorList>
    </citation>
    <scope>NUCLEOTIDE SEQUENCE</scope>
    <source>
        <strain evidence="6">NBRC 109079</strain>
    </source>
</reference>
<comment type="caution">
    <text evidence="6">The sequence shown here is derived from an EMBL/GenBank/DDBJ whole genome shotgun (WGS) entry which is preliminary data.</text>
</comment>
<feature type="binding site" evidence="2">
    <location>
        <position position="47"/>
    </location>
    <ligand>
        <name>CoA</name>
        <dbReference type="ChEBI" id="CHEBI:57287"/>
    </ligand>
</feature>
<evidence type="ECO:0000259" key="4">
    <source>
        <dbReference type="Pfam" id="PF01648"/>
    </source>
</evidence>
<protein>
    <submittedName>
        <fullName evidence="6">4'-phosphopantetheinyl transferase</fullName>
    </submittedName>
</protein>
<dbReference type="GO" id="GO:0008897">
    <property type="term" value="F:holo-[acyl-carrier-protein] synthase activity"/>
    <property type="evidence" value="ECO:0007669"/>
    <property type="project" value="InterPro"/>
</dbReference>
<dbReference type="InterPro" id="IPR008278">
    <property type="entry name" value="4-PPantetheinyl_Trfase_dom"/>
</dbReference>
<evidence type="ECO:0000256" key="3">
    <source>
        <dbReference type="PIRSR" id="PIRSR603542-2"/>
    </source>
</evidence>
<feature type="binding site" evidence="2">
    <location>
        <position position="39"/>
    </location>
    <ligand>
        <name>CoA</name>
        <dbReference type="ChEBI" id="CHEBI:57287"/>
    </ligand>
</feature>
<dbReference type="GO" id="GO:0009239">
    <property type="term" value="P:enterobactin biosynthetic process"/>
    <property type="evidence" value="ECO:0007669"/>
    <property type="project" value="InterPro"/>
</dbReference>
<dbReference type="PANTHER" id="PTHR38096:SF1">
    <property type="entry name" value="ENTEROBACTIN SYNTHASE COMPONENT D"/>
    <property type="match status" value="1"/>
</dbReference>
<keyword evidence="3" id="KW-0479">Metal-binding</keyword>
<feature type="binding site" evidence="3">
    <location>
        <position position="107"/>
    </location>
    <ligand>
        <name>Mg(2+)</name>
        <dbReference type="ChEBI" id="CHEBI:18420"/>
    </ligand>
</feature>
<feature type="domain" description="4'-phosphopantetheinyl transferase N-terminal" evidence="5">
    <location>
        <begin position="27"/>
        <end position="94"/>
    </location>
</feature>
<dbReference type="RefSeq" id="WP_203983230.1">
    <property type="nucleotide sequence ID" value="NZ_BOOU01000024.1"/>
</dbReference>
<keyword evidence="3" id="KW-0460">Magnesium</keyword>
<dbReference type="PANTHER" id="PTHR38096">
    <property type="entry name" value="ENTEROBACTIN SYNTHASE COMPONENT D"/>
    <property type="match status" value="1"/>
</dbReference>
<dbReference type="PRINTS" id="PR01399">
    <property type="entry name" value="ENTSNTHTASED"/>
</dbReference>
<name>A0A919UX28_9ACTN</name>
<evidence type="ECO:0000313" key="6">
    <source>
        <dbReference type="EMBL" id="GII76601.1"/>
    </source>
</evidence>
<gene>
    <name evidence="6" type="ORF">Sru01_15830</name>
</gene>
<feature type="binding site" evidence="2">
    <location>
        <position position="164"/>
    </location>
    <ligand>
        <name>CoA</name>
        <dbReference type="ChEBI" id="CHEBI:57287"/>
    </ligand>
</feature>
<feature type="binding site" evidence="3">
    <location>
        <position position="105"/>
    </location>
    <ligand>
        <name>Mg(2+)</name>
        <dbReference type="ChEBI" id="CHEBI:18420"/>
    </ligand>
</feature>
<accession>A0A919UX28</accession>
<dbReference type="AlphaFoldDB" id="A0A919UX28"/>
<dbReference type="GO" id="GO:0005886">
    <property type="term" value="C:plasma membrane"/>
    <property type="evidence" value="ECO:0007669"/>
    <property type="project" value="TreeGrafter"/>
</dbReference>
<dbReference type="InterPro" id="IPR037143">
    <property type="entry name" value="4-PPantetheinyl_Trfase_dom_sf"/>
</dbReference>
<feature type="domain" description="4'-phosphopantetheinyl transferase" evidence="4">
    <location>
        <begin position="101"/>
        <end position="178"/>
    </location>
</feature>
<dbReference type="Pfam" id="PF01648">
    <property type="entry name" value="ACPS"/>
    <property type="match status" value="1"/>
</dbReference>
<feature type="binding site" evidence="2">
    <location>
        <begin position="83"/>
        <end position="84"/>
    </location>
    <ligand>
        <name>CoA</name>
        <dbReference type="ChEBI" id="CHEBI:57287"/>
    </ligand>
</feature>
<comment type="cofactor">
    <cofactor evidence="3">
        <name>Mg(2+)</name>
        <dbReference type="ChEBI" id="CHEBI:18420"/>
    </cofactor>
</comment>
<dbReference type="SUPFAM" id="SSF56214">
    <property type="entry name" value="4'-phosphopantetheinyl transferase"/>
    <property type="match status" value="1"/>
</dbReference>
<dbReference type="GO" id="GO:0000287">
    <property type="term" value="F:magnesium ion binding"/>
    <property type="evidence" value="ECO:0007669"/>
    <property type="project" value="InterPro"/>
</dbReference>
<evidence type="ECO:0000256" key="1">
    <source>
        <dbReference type="ARBA" id="ARBA00022679"/>
    </source>
</evidence>
<organism evidence="6 7">
    <name type="scientific">Sphaerisporangium rufum</name>
    <dbReference type="NCBI Taxonomy" id="1381558"/>
    <lineage>
        <taxon>Bacteria</taxon>
        <taxon>Bacillati</taxon>
        <taxon>Actinomycetota</taxon>
        <taxon>Actinomycetes</taxon>
        <taxon>Streptosporangiales</taxon>
        <taxon>Streptosporangiaceae</taxon>
        <taxon>Sphaerisporangium</taxon>
    </lineage>
</organism>
<feature type="binding site" evidence="2">
    <location>
        <position position="150"/>
    </location>
    <ligand>
        <name>CoA</name>
        <dbReference type="ChEBI" id="CHEBI:57287"/>
    </ligand>
</feature>
<dbReference type="GO" id="GO:0009366">
    <property type="term" value="C:enterobactin synthetase complex"/>
    <property type="evidence" value="ECO:0007669"/>
    <property type="project" value="InterPro"/>
</dbReference>
<dbReference type="Proteomes" id="UP000655287">
    <property type="component" value="Unassembled WGS sequence"/>
</dbReference>
<keyword evidence="1 6" id="KW-0808">Transferase</keyword>
<evidence type="ECO:0000256" key="2">
    <source>
        <dbReference type="PIRSR" id="PIRSR603542-1"/>
    </source>
</evidence>
<evidence type="ECO:0000313" key="7">
    <source>
        <dbReference type="Proteomes" id="UP000655287"/>
    </source>
</evidence>
<dbReference type="Pfam" id="PF17837">
    <property type="entry name" value="4PPT_N"/>
    <property type="match status" value="1"/>
</dbReference>
<dbReference type="Gene3D" id="3.90.470.20">
    <property type="entry name" value="4'-phosphopantetheinyl transferase domain"/>
    <property type="match status" value="1"/>
</dbReference>
<keyword evidence="7" id="KW-1185">Reference proteome</keyword>
<proteinExistence type="predicted"/>
<dbReference type="EMBL" id="BOOU01000024">
    <property type="protein sequence ID" value="GII76601.1"/>
    <property type="molecule type" value="Genomic_DNA"/>
</dbReference>
<feature type="binding site" evidence="2">
    <location>
        <position position="154"/>
    </location>
    <ligand>
        <name>CoA</name>
        <dbReference type="ChEBI" id="CHEBI:57287"/>
    </ligand>
</feature>
<feature type="binding site" evidence="2">
    <location>
        <position position="105"/>
    </location>
    <ligand>
        <name>CoA</name>
        <dbReference type="ChEBI" id="CHEBI:57287"/>
    </ligand>
</feature>
<sequence>MIEAILPAGVVSAELFDDPVDAVLFPEEEQAVELAVDKRRREFTTARVCARRAMAALGVPAAPVVPGPRGEPRWPAGIVGSMTHCAGYRGAVLARAAEVTAIGIDAEPDQELPEGVLDVIARPEEHGLLRELRGHPAGVSWERLLFCAKEAVYKAWFPLAGRWLGFEEASLSIDPDAGAFSARLLVPGPRVAGREVTGFTGRWTAGDGLILTAIVIPAGHPAG</sequence>
<evidence type="ECO:0000259" key="5">
    <source>
        <dbReference type="Pfam" id="PF17837"/>
    </source>
</evidence>
<dbReference type="InterPro" id="IPR003542">
    <property type="entry name" value="Enbac_synth_compD-like"/>
</dbReference>
<dbReference type="InterPro" id="IPR041354">
    <property type="entry name" value="4PPT_N"/>
</dbReference>